<accession>A0A222YW04</accession>
<evidence type="ECO:0000313" key="1">
    <source>
        <dbReference type="EMBL" id="ASR76227.1"/>
    </source>
</evidence>
<dbReference type="KEGG" id="vg:54981518"/>
<evidence type="ECO:0000313" key="2">
    <source>
        <dbReference type="Proteomes" id="UP000221247"/>
    </source>
</evidence>
<organism evidence="1 2">
    <name type="scientific">Synechococcus phage Bellamy</name>
    <dbReference type="NCBI Taxonomy" id="2023996"/>
    <lineage>
        <taxon>Viruses</taxon>
        <taxon>Duplodnaviria</taxon>
        <taxon>Heunggongvirae</taxon>
        <taxon>Uroviricota</taxon>
        <taxon>Caudoviricetes</taxon>
        <taxon>Pantevenvirales</taxon>
        <taxon>Kyanoviridae</taxon>
        <taxon>Bellamyvirus</taxon>
        <taxon>Bellamyvirus bellamy</taxon>
    </lineage>
</organism>
<keyword evidence="2" id="KW-1185">Reference proteome</keyword>
<dbReference type="EMBL" id="MF351863">
    <property type="protein sequence ID" value="ASR76227.1"/>
    <property type="molecule type" value="Genomic_DNA"/>
</dbReference>
<gene>
    <name evidence="1" type="primary">188</name>
    <name evidence="1" type="ORF">PBI_BELLAMY_188</name>
</gene>
<protein>
    <submittedName>
        <fullName evidence="1">Uncharacterized protein</fullName>
    </submittedName>
</protein>
<proteinExistence type="predicted"/>
<dbReference type="Proteomes" id="UP000221247">
    <property type="component" value="Segment"/>
</dbReference>
<name>A0A222YW04_9CAUD</name>
<reference evidence="1 2" key="1">
    <citation type="submission" date="2017-06" db="EMBL/GenBank/DDBJ databases">
        <authorList>
            <person name="Kim H.J."/>
            <person name="Triplett B.A."/>
        </authorList>
    </citation>
    <scope>NUCLEOTIDE SEQUENCE [LARGE SCALE GENOMIC DNA]</scope>
</reference>
<dbReference type="RefSeq" id="YP_009791340.1">
    <property type="nucleotide sequence ID" value="NC_047838.1"/>
</dbReference>
<dbReference type="GeneID" id="54981518"/>
<sequence length="59" mass="6730">MTVNLILYVVRYHYDFIQVNSTNFVVHNSYLVGATTELNLTSGSQFLSTFFASYGNHFS</sequence>